<reference evidence="4" key="1">
    <citation type="submission" date="2016-10" db="EMBL/GenBank/DDBJ databases">
        <authorList>
            <person name="Varghese N."/>
            <person name="Submissions S."/>
        </authorList>
    </citation>
    <scope>NUCLEOTIDE SEQUENCE [LARGE SCALE GENOMIC DNA]</scope>
    <source>
        <strain evidence="4">DSM 7165</strain>
    </source>
</reference>
<dbReference type="Gene3D" id="3.30.450.20">
    <property type="entry name" value="PAS domain"/>
    <property type="match status" value="2"/>
</dbReference>
<proteinExistence type="predicted"/>
<protein>
    <submittedName>
        <fullName evidence="3">Cache domain-containing protein</fullName>
    </submittedName>
</protein>
<dbReference type="SMART" id="SM00471">
    <property type="entry name" value="HDc"/>
    <property type="match status" value="1"/>
</dbReference>
<dbReference type="CDD" id="cd00077">
    <property type="entry name" value="HDc"/>
    <property type="match status" value="1"/>
</dbReference>
<feature type="transmembrane region" description="Helical" evidence="1">
    <location>
        <begin position="6"/>
        <end position="32"/>
    </location>
</feature>
<gene>
    <name evidence="3" type="ORF">SAMN05421831_10862</name>
</gene>
<dbReference type="PANTHER" id="PTHR45228:SF5">
    <property type="entry name" value="CYCLIC DI-GMP PHOSPHODIESTERASE VC_1348-RELATED"/>
    <property type="match status" value="1"/>
</dbReference>
<dbReference type="PANTHER" id="PTHR45228">
    <property type="entry name" value="CYCLIC DI-GMP PHOSPHODIESTERASE TM_0186-RELATED"/>
    <property type="match status" value="1"/>
</dbReference>
<organism evidence="3 4">
    <name type="scientific">Allopseudospirillum japonicum</name>
    <dbReference type="NCBI Taxonomy" id="64971"/>
    <lineage>
        <taxon>Bacteria</taxon>
        <taxon>Pseudomonadati</taxon>
        <taxon>Pseudomonadota</taxon>
        <taxon>Gammaproteobacteria</taxon>
        <taxon>Oceanospirillales</taxon>
        <taxon>Oceanospirillaceae</taxon>
        <taxon>Allopseudospirillum</taxon>
    </lineage>
</organism>
<dbReference type="STRING" id="64971.SAMN05421831_10862"/>
<dbReference type="SUPFAM" id="SSF109604">
    <property type="entry name" value="HD-domain/PDEase-like"/>
    <property type="match status" value="2"/>
</dbReference>
<dbReference type="InterPro" id="IPR003607">
    <property type="entry name" value="HD/PDEase_dom"/>
</dbReference>
<name>A0A1H6SX19_9GAMM</name>
<accession>A0A1H6SX19</accession>
<evidence type="ECO:0000256" key="1">
    <source>
        <dbReference type="SAM" id="Phobius"/>
    </source>
</evidence>
<feature type="domain" description="HD-GYP" evidence="2">
    <location>
        <begin position="561"/>
        <end position="770"/>
    </location>
</feature>
<dbReference type="EMBL" id="FNYH01000008">
    <property type="protein sequence ID" value="SEI71446.1"/>
    <property type="molecule type" value="Genomic_DNA"/>
</dbReference>
<dbReference type="InterPro" id="IPR052020">
    <property type="entry name" value="Cyclic_di-GMP/3'3'-cGAMP_PDE"/>
</dbReference>
<keyword evidence="1" id="KW-0812">Transmembrane</keyword>
<feature type="transmembrane region" description="Helical" evidence="1">
    <location>
        <begin position="315"/>
        <end position="338"/>
    </location>
</feature>
<keyword evidence="4" id="KW-1185">Reference proteome</keyword>
<evidence type="ECO:0000259" key="2">
    <source>
        <dbReference type="PROSITE" id="PS51832"/>
    </source>
</evidence>
<evidence type="ECO:0000313" key="4">
    <source>
        <dbReference type="Proteomes" id="UP000242999"/>
    </source>
</evidence>
<dbReference type="Proteomes" id="UP000242999">
    <property type="component" value="Unassembled WGS sequence"/>
</dbReference>
<dbReference type="Gene3D" id="1.10.3210.10">
    <property type="entry name" value="Hypothetical protein af1432"/>
    <property type="match status" value="2"/>
</dbReference>
<keyword evidence="1" id="KW-0472">Membrane</keyword>
<dbReference type="Pfam" id="PF22673">
    <property type="entry name" value="MCP-like_PDC_1"/>
    <property type="match status" value="1"/>
</dbReference>
<dbReference type="InterPro" id="IPR037522">
    <property type="entry name" value="HD_GYP_dom"/>
</dbReference>
<keyword evidence="1" id="KW-1133">Transmembrane helix</keyword>
<dbReference type="GO" id="GO:0008081">
    <property type="term" value="F:phosphoric diester hydrolase activity"/>
    <property type="evidence" value="ECO:0007669"/>
    <property type="project" value="UniProtKB-ARBA"/>
</dbReference>
<sequence length="796" mass="91831">MKNKKYTFVFSILSLFGILTLALSIFLIYNFYNKSLEQAYQLLKNNNAQTTANIAHILDETFDNAINQLNLINQFNQKENINTNKEFLLKLMWEQLKTDTSIASIFTADAYGNFLQARREPELAVRYIQREQNKDTWHYKNTEFFTAKTQVSKIQYDPRTRDWYQNVTLEAHQYWSKPYQFASTGSIGITLALGNFDTQQGKKINVAAVDFTLDKITELLIQKSQELGGDLIIFNQQKDIIASSLKESSTTVTSDYFINFLPQHFLQNHFDGELIDQEGNPFVFFVSKIEANSDQIWYLASVISKKDVVANIESFLIDTVIFSLLMIALIYFPIHWALKRFVINPVHQLEDMTHFIANKEYEKVKALPTVIYEFNRLSDSMLEMSASIQKYEEDQKELIDSFVKILAEAIDDKSHYTGGHCERVPEIAMRLAAAASACNQGNLASFSFKNKDEWREFKVAAWLHDCGKIITPEHVVDKSTKLETIYNRIHEIRMRFEVLYRDAQISFYQALVKTPDQQASLSQGLEKHFTELTQAFEFVANANLGGEFMAPQDIEKLKDIATWEWQRNFDPLLGLSEDELTRINKDEIQTPAMEKLLADKPEHLIPRERAINMQEYQAFGFKLPVPKYESNQGELYNLSIQRGTLSEEDRFIIKGHMVATIKMLEKIPFTENLKRVPEYAGSHHETLVGTGYPRQLTREQLSIPARIMAIADVFEALTASDRPYKKAKTLSETLKIMAYMRNDQHFDAELFDLFLTSGIYKDYTAKFLDPEQNDVSDITPFLSKQQATKIDLAQAS</sequence>
<dbReference type="AlphaFoldDB" id="A0A1H6SX19"/>
<dbReference type="PROSITE" id="PS51832">
    <property type="entry name" value="HD_GYP"/>
    <property type="match status" value="1"/>
</dbReference>
<evidence type="ECO:0000313" key="3">
    <source>
        <dbReference type="EMBL" id="SEI71446.1"/>
    </source>
</evidence>
<dbReference type="Pfam" id="PF13487">
    <property type="entry name" value="HD_5"/>
    <property type="match status" value="1"/>
</dbReference>
<dbReference type="RefSeq" id="WP_177166847.1">
    <property type="nucleotide sequence ID" value="NZ_FNYH01000008.1"/>
</dbReference>